<organism evidence="3 4">
    <name type="scientific">Armadillidium nasatum</name>
    <dbReference type="NCBI Taxonomy" id="96803"/>
    <lineage>
        <taxon>Eukaryota</taxon>
        <taxon>Metazoa</taxon>
        <taxon>Ecdysozoa</taxon>
        <taxon>Arthropoda</taxon>
        <taxon>Crustacea</taxon>
        <taxon>Multicrustacea</taxon>
        <taxon>Malacostraca</taxon>
        <taxon>Eumalacostraca</taxon>
        <taxon>Peracarida</taxon>
        <taxon>Isopoda</taxon>
        <taxon>Oniscidea</taxon>
        <taxon>Crinocheta</taxon>
        <taxon>Armadillidiidae</taxon>
        <taxon>Armadillidium</taxon>
    </lineage>
</organism>
<accession>A0A5N5SKE3</accession>
<dbReference type="InterPro" id="IPR056747">
    <property type="entry name" value="VPS13-like_M"/>
</dbReference>
<evidence type="ECO:0000313" key="3">
    <source>
        <dbReference type="EMBL" id="KAB7494447.1"/>
    </source>
</evidence>
<sequence>MEYGPAIQVTVGSMYLVDKYHHNVSGQYLEILSSGVNKNIFSLLYRKVYANCPDFKSHFHSCEQSFVVDISTVHLVWQHSVITTLLTFTSECSEKLKWLKKPIFTVYEYFLKKFDIQKREDPPVPSGATKWSINGNLSKLTMNICDSEHDLFHIKICGLTGGCVFKANDKYILRITLTDFLLEDLSDCTLYNRIIEIEEDRVFEIKFVKYNPCFRNVKSHSTEISCKSDFSLSIQIGRLQCVLLYKVFKNISQLISCVFSKSCLNYAYHYAENSISKCFHYLSSNKMSISLQIHIPTLLVPQKSDSPSLLVFSLGDIKADNFFKSVSGSISSGGTVENILFEIGPAEIYRAVMALTGDMELQEAILEQSIIRIDLKRSLMRPCRDVLSWDATISVNPLHINIGQRDLNTILCILGQNKLEANSIDNISNSRPNSPVDHCKIISKDDDCVNKLQDFLNRSIDIYKTSLIVIYFDSIHITLFNDMNEILSSPVRDAATALCKIEFGEIDAHADVNNDNSLELKSTVQSVDIFDIRADSTSTVKKLFGQFSVNELSGQSKIRFNKPHLLDVSIRISPSGDLNSEISLDKIRMNLSMGFILALYAYISNSIPKDVRFPEDTLNLNDFSKEQFNEKEEDLVSINSSCSTSGYLSTGSSIGEDQRVLSISFKAKLPEILFFVDPEETESRIFVLRFHVQGDYSKHPASECFKIYFDKVTLFATSYSKEKITPYIILPTSYFEASWTLTNCETETITLLTSNIRFNLCSTIVQMINDVILEVNEARSTHHPIEFDFPVGEREDLWSPKPLQPKYICSKLNKVLKPKNHRDISSHQKLTLKFHSLEVVFEKNEDSICPVFCFKFALNLDVYDWRKAMYIKGDIPISILYFNSELSCWEHILDPIPNDPFEPMDLLVRALTFRSLPIGVKDSVKSEKNDTKEKEKDKNRKEEFMQNSDSSSEDELCATSEMVILKPSFHNKQGLLKKGYSIESDSESEGNLLYKISSTFSHLFSSESDISEEEDSDDDTCDVTSDEVTSHDVTKVKNVTDMEENVPQDGGENKNEPLGAKKLNVVNGVEDKLNFSLTSKIIKSFCDLYDEFFNSKTELNFTSCNDTTERRFKLVNEIGPNSKVLLLYSPTVDNPIDTEVLAEANFQDTTVTTSRPGSSLGGYSSEGSLQEKDVERTSKSDFEELDLSVSVAEVKPVESVLEDGSLLQIPNSIKLYGDITKHRIKIEVEEFEPLEIFVGTNSSQRIFSLHHETTDCRYYILVSVETSSHVTSVTVRKSISGESKGIHPLYPCQVRVWGLIPSSISDESPGIDPFIHVSYKVSEDGFWWKERHEVGEAKIITCESKNGETSPISMNVRFGF</sequence>
<evidence type="ECO:0000259" key="2">
    <source>
        <dbReference type="Pfam" id="PF25033"/>
    </source>
</evidence>
<keyword evidence="4" id="KW-1185">Reference proteome</keyword>
<name>A0A5N5SKE3_9CRUS</name>
<evidence type="ECO:0000313" key="4">
    <source>
        <dbReference type="Proteomes" id="UP000326759"/>
    </source>
</evidence>
<feature type="domain" description="VPS13-like middle region" evidence="2">
    <location>
        <begin position="281"/>
        <end position="890"/>
    </location>
</feature>
<feature type="region of interest" description="Disordered" evidence="1">
    <location>
        <begin position="924"/>
        <end position="954"/>
    </location>
</feature>
<comment type="caution">
    <text evidence="3">The sequence shown here is derived from an EMBL/GenBank/DDBJ whole genome shotgun (WGS) entry which is preliminary data.</text>
</comment>
<dbReference type="EMBL" id="SEYY01024027">
    <property type="protein sequence ID" value="KAB7494447.1"/>
    <property type="molecule type" value="Genomic_DNA"/>
</dbReference>
<feature type="compositionally biased region" description="Low complexity" evidence="1">
    <location>
        <begin position="1157"/>
        <end position="1168"/>
    </location>
</feature>
<proteinExistence type="predicted"/>
<dbReference type="OrthoDB" id="428159at2759"/>
<dbReference type="Proteomes" id="UP000326759">
    <property type="component" value="Unassembled WGS sequence"/>
</dbReference>
<protein>
    <submittedName>
        <fullName evidence="3">Vacuolar protein sorting-associated protein 13C</fullName>
    </submittedName>
</protein>
<feature type="region of interest" description="Disordered" evidence="1">
    <location>
        <begin position="1151"/>
        <end position="1177"/>
    </location>
</feature>
<feature type="compositionally biased region" description="Basic and acidic residues" evidence="1">
    <location>
        <begin position="924"/>
        <end position="944"/>
    </location>
</feature>
<feature type="compositionally biased region" description="Acidic residues" evidence="1">
    <location>
        <begin position="1009"/>
        <end position="1025"/>
    </location>
</feature>
<reference evidence="3 4" key="1">
    <citation type="journal article" date="2019" name="PLoS Biol.">
        <title>Sex chromosomes control vertical transmission of feminizing Wolbachia symbionts in an isopod.</title>
        <authorList>
            <person name="Becking T."/>
            <person name="Chebbi M.A."/>
            <person name="Giraud I."/>
            <person name="Moumen B."/>
            <person name="Laverre T."/>
            <person name="Caubet Y."/>
            <person name="Peccoud J."/>
            <person name="Gilbert C."/>
            <person name="Cordaux R."/>
        </authorList>
    </citation>
    <scope>NUCLEOTIDE SEQUENCE [LARGE SCALE GENOMIC DNA]</scope>
    <source>
        <strain evidence="3">ANa2</strain>
        <tissue evidence="3">Whole body excluding digestive tract and cuticle</tissue>
    </source>
</reference>
<feature type="region of interest" description="Disordered" evidence="1">
    <location>
        <begin position="1007"/>
        <end position="1027"/>
    </location>
</feature>
<evidence type="ECO:0000256" key="1">
    <source>
        <dbReference type="SAM" id="MobiDB-lite"/>
    </source>
</evidence>
<dbReference type="Pfam" id="PF25033">
    <property type="entry name" value="VPS13_M"/>
    <property type="match status" value="1"/>
</dbReference>
<gene>
    <name evidence="3" type="primary">Vps13c</name>
    <name evidence="3" type="ORF">Anas_04511</name>
</gene>